<organism evidence="11">
    <name type="scientific">Metamycoplasma hominis</name>
    <name type="common">Mycoplasma hominis</name>
    <dbReference type="NCBI Taxonomy" id="2098"/>
    <lineage>
        <taxon>Bacteria</taxon>
        <taxon>Bacillati</taxon>
        <taxon>Mycoplasmatota</taxon>
        <taxon>Mycoplasmoidales</taxon>
        <taxon>Metamycoplasmataceae</taxon>
        <taxon>Metamycoplasma</taxon>
    </lineage>
</organism>
<evidence type="ECO:0000256" key="4">
    <source>
        <dbReference type="ARBA" id="ARBA00022692"/>
    </source>
</evidence>
<keyword evidence="9 10" id="KW-1208">Phospholipid metabolism</keyword>
<proteinExistence type="inferred from homology"/>
<keyword evidence="8 10" id="KW-0594">Phospholipid biosynthesis</keyword>
<evidence type="ECO:0000256" key="8">
    <source>
        <dbReference type="ARBA" id="ARBA00023209"/>
    </source>
</evidence>
<evidence type="ECO:0000256" key="7">
    <source>
        <dbReference type="ARBA" id="ARBA00023136"/>
    </source>
</evidence>
<dbReference type="NCBIfam" id="TIGR00023">
    <property type="entry name" value="glycerol-3-phosphate 1-O-acyltransferase PlsY"/>
    <property type="match status" value="1"/>
</dbReference>
<accession>A0A6A8PYY4</accession>
<keyword evidence="1 10" id="KW-1003">Cell membrane</keyword>
<keyword evidence="6 10" id="KW-0443">Lipid metabolism</keyword>
<keyword evidence="7 10" id="KW-0472">Membrane</keyword>
<dbReference type="PANTHER" id="PTHR30309:SF0">
    <property type="entry name" value="GLYCEROL-3-PHOSPHATE ACYLTRANSFERASE-RELATED"/>
    <property type="match status" value="1"/>
</dbReference>
<evidence type="ECO:0000256" key="9">
    <source>
        <dbReference type="ARBA" id="ARBA00023264"/>
    </source>
</evidence>
<evidence type="ECO:0000256" key="6">
    <source>
        <dbReference type="ARBA" id="ARBA00023098"/>
    </source>
</evidence>
<evidence type="ECO:0000256" key="1">
    <source>
        <dbReference type="ARBA" id="ARBA00022475"/>
    </source>
</evidence>
<dbReference type="HAMAP" id="MF_01043">
    <property type="entry name" value="PlsY"/>
    <property type="match status" value="1"/>
</dbReference>
<keyword evidence="3 10" id="KW-0808">Transferase</keyword>
<dbReference type="OMA" id="PVWLGFK"/>
<dbReference type="Pfam" id="PF02660">
    <property type="entry name" value="G3P_acyltransf"/>
    <property type="match status" value="1"/>
</dbReference>
<evidence type="ECO:0000256" key="2">
    <source>
        <dbReference type="ARBA" id="ARBA00022516"/>
    </source>
</evidence>
<evidence type="ECO:0000313" key="11">
    <source>
        <dbReference type="EMBL" id="MTH75870.1"/>
    </source>
</evidence>
<dbReference type="GO" id="GO:0043772">
    <property type="term" value="F:acyl-phosphate glycerol-3-phosphate acyltransferase activity"/>
    <property type="evidence" value="ECO:0007669"/>
    <property type="project" value="UniProtKB-UniRule"/>
</dbReference>
<comment type="subunit">
    <text evidence="10">Probably interacts with PlsX.</text>
</comment>
<evidence type="ECO:0000256" key="3">
    <source>
        <dbReference type="ARBA" id="ARBA00022679"/>
    </source>
</evidence>
<keyword evidence="5 10" id="KW-1133">Transmembrane helix</keyword>
<dbReference type="GO" id="GO:0008654">
    <property type="term" value="P:phospholipid biosynthetic process"/>
    <property type="evidence" value="ECO:0007669"/>
    <property type="project" value="UniProtKB-UniRule"/>
</dbReference>
<feature type="transmembrane region" description="Helical" evidence="10">
    <location>
        <begin position="148"/>
        <end position="170"/>
    </location>
</feature>
<dbReference type="AlphaFoldDB" id="A0A6A8PYY4"/>
<comment type="caution">
    <text evidence="11">The sequence shown here is derived from an EMBL/GenBank/DDBJ whole genome shotgun (WGS) entry which is preliminary data.</text>
</comment>
<gene>
    <name evidence="10 11" type="primary">plsY</name>
    <name evidence="11" type="ORF">GLX26_01920</name>
</gene>
<keyword evidence="4 10" id="KW-0812">Transmembrane</keyword>
<comment type="similarity">
    <text evidence="10">Belongs to the PlsY family.</text>
</comment>
<name>A0A6A8PYY4_METHO</name>
<dbReference type="EC" id="2.3.1.275" evidence="10"/>
<protein>
    <recommendedName>
        <fullName evidence="10">Glycerol-3-phosphate acyltransferase</fullName>
    </recommendedName>
    <alternativeName>
        <fullName evidence="10">Acyl-PO4 G3P acyltransferase</fullName>
    </alternativeName>
    <alternativeName>
        <fullName evidence="10">Acyl-phosphate--glycerol-3-phosphate acyltransferase</fullName>
    </alternativeName>
    <alternativeName>
        <fullName evidence="10">G3P acyltransferase</fullName>
        <shortName evidence="10">GPAT</shortName>
        <ecNumber evidence="10">2.3.1.275</ecNumber>
    </alternativeName>
    <alternativeName>
        <fullName evidence="10">Lysophosphatidic acid synthase</fullName>
        <shortName evidence="10">LPA synthase</shortName>
    </alternativeName>
</protein>
<feature type="transmembrane region" description="Helical" evidence="10">
    <location>
        <begin position="182"/>
        <end position="200"/>
    </location>
</feature>
<comment type="pathway">
    <text evidence="10">Lipid metabolism; phospholipid metabolism.</text>
</comment>
<comment type="subcellular location">
    <subcellularLocation>
        <location evidence="10">Cell membrane</location>
        <topology evidence="10">Multi-pass membrane protein</topology>
    </subcellularLocation>
</comment>
<comment type="function">
    <text evidence="10">Catalyzes the transfer of an acyl group from acyl-phosphate (acyl-PO(4)) to glycerol-3-phosphate (G3P) to form lysophosphatidic acid (LPA). This enzyme utilizes acyl-phosphate as fatty acyl donor, but not acyl-CoA or acyl-ACP.</text>
</comment>
<dbReference type="InterPro" id="IPR003811">
    <property type="entry name" value="G3P_acylTferase_PlsY"/>
</dbReference>
<reference evidence="11" key="1">
    <citation type="submission" date="2019-11" db="EMBL/GenBank/DDBJ databases">
        <title>Draft genome sequence of Mycoplasma hominis strain MH-1.</title>
        <authorList>
            <person name="Ruan Z."/>
            <person name="Zhang J."/>
            <person name="Xie X."/>
        </authorList>
    </citation>
    <scope>NUCLEOTIDE SEQUENCE</scope>
    <source>
        <strain evidence="11">MH-1</strain>
    </source>
</reference>
<feature type="transmembrane region" description="Helical" evidence="10">
    <location>
        <begin position="6"/>
        <end position="29"/>
    </location>
</feature>
<sequence length="229" mass="25900">MFYGEYVWLNIIFLILGYLIGSFNLAIIITKLRGNDIRKIGSQNPGATNALRNFGIKFAALVFAFDIFKAFLATIIAFLIKKYLRNLEYIFPMLAGLGAVIGHVFPIYFKFKGGKGVACFFGIMLAYNFLLFLIFVAIYVILVFSTKYVSLASSISCGIIPYLGLIYIFYAGTIFGYMQQNVVYPAHVIILILASLIIVVKHIPNFKRIFKHTEPKIFSKTKKHKNIDS</sequence>
<comment type="catalytic activity">
    <reaction evidence="10">
        <text>an acyl phosphate + sn-glycerol 3-phosphate = a 1-acyl-sn-glycero-3-phosphate + phosphate</text>
        <dbReference type="Rhea" id="RHEA:34075"/>
        <dbReference type="ChEBI" id="CHEBI:43474"/>
        <dbReference type="ChEBI" id="CHEBI:57597"/>
        <dbReference type="ChEBI" id="CHEBI:57970"/>
        <dbReference type="ChEBI" id="CHEBI:59918"/>
        <dbReference type="EC" id="2.3.1.275"/>
    </reaction>
</comment>
<dbReference type="UniPathway" id="UPA00085"/>
<dbReference type="EMBL" id="WMLC01000026">
    <property type="protein sequence ID" value="MTH75870.1"/>
    <property type="molecule type" value="Genomic_DNA"/>
</dbReference>
<evidence type="ECO:0000256" key="5">
    <source>
        <dbReference type="ARBA" id="ARBA00022989"/>
    </source>
</evidence>
<dbReference type="PANTHER" id="PTHR30309">
    <property type="entry name" value="INNER MEMBRANE PROTEIN YGIH"/>
    <property type="match status" value="1"/>
</dbReference>
<dbReference type="GO" id="GO:0005886">
    <property type="term" value="C:plasma membrane"/>
    <property type="evidence" value="ECO:0007669"/>
    <property type="project" value="UniProtKB-SubCell"/>
</dbReference>
<dbReference type="RefSeq" id="WP_012855711.1">
    <property type="nucleotide sequence ID" value="NZ_CP169636.1"/>
</dbReference>
<evidence type="ECO:0000256" key="10">
    <source>
        <dbReference type="HAMAP-Rule" id="MF_01043"/>
    </source>
</evidence>
<dbReference type="SMART" id="SM01207">
    <property type="entry name" value="G3P_acyltransf"/>
    <property type="match status" value="1"/>
</dbReference>
<feature type="transmembrane region" description="Helical" evidence="10">
    <location>
        <begin position="116"/>
        <end position="142"/>
    </location>
</feature>
<keyword evidence="2 10" id="KW-0444">Lipid biosynthesis</keyword>
<keyword evidence="11" id="KW-0012">Acyltransferase</keyword>
<feature type="transmembrane region" description="Helical" evidence="10">
    <location>
        <begin position="58"/>
        <end position="83"/>
    </location>
</feature>
<feature type="transmembrane region" description="Helical" evidence="10">
    <location>
        <begin position="89"/>
        <end position="109"/>
    </location>
</feature>